<dbReference type="CDD" id="cd10448">
    <property type="entry name" value="GIY-YIG_unchar_3"/>
    <property type="match status" value="1"/>
</dbReference>
<dbReference type="Proteomes" id="UP000683421">
    <property type="component" value="Chromosome"/>
</dbReference>
<name>A0AAJ4NQ90_9GAMM</name>
<evidence type="ECO:0000313" key="4">
    <source>
        <dbReference type="Proteomes" id="UP000683421"/>
    </source>
</evidence>
<evidence type="ECO:0000313" key="3">
    <source>
        <dbReference type="EMBL" id="QWU99751.1"/>
    </source>
</evidence>
<dbReference type="PANTHER" id="PTHR34477">
    <property type="entry name" value="UPF0213 PROTEIN YHBQ"/>
    <property type="match status" value="1"/>
</dbReference>
<feature type="domain" description="GIY-YIG" evidence="2">
    <location>
        <begin position="1"/>
        <end position="77"/>
    </location>
</feature>
<proteinExistence type="inferred from homology"/>
<dbReference type="InterPro" id="IPR050190">
    <property type="entry name" value="UPF0213_domain"/>
</dbReference>
<protein>
    <submittedName>
        <fullName evidence="3">GIY-YIG nuclease family protein</fullName>
    </submittedName>
</protein>
<accession>A0AAJ4NQ90</accession>
<dbReference type="PROSITE" id="PS50164">
    <property type="entry name" value="GIY_YIG"/>
    <property type="match status" value="1"/>
</dbReference>
<keyword evidence="4" id="KW-1185">Reference proteome</keyword>
<dbReference type="Pfam" id="PF01541">
    <property type="entry name" value="GIY-YIG"/>
    <property type="match status" value="1"/>
</dbReference>
<organism evidence="3 4">
    <name type="scientific">Francisella salimarina</name>
    <dbReference type="NCBI Taxonomy" id="2599927"/>
    <lineage>
        <taxon>Bacteria</taxon>
        <taxon>Pseudomonadati</taxon>
        <taxon>Pseudomonadota</taxon>
        <taxon>Gammaproteobacteria</taxon>
        <taxon>Thiotrichales</taxon>
        <taxon>Francisellaceae</taxon>
        <taxon>Francisella</taxon>
    </lineage>
</organism>
<evidence type="ECO:0000259" key="2">
    <source>
        <dbReference type="PROSITE" id="PS50164"/>
    </source>
</evidence>
<dbReference type="PANTHER" id="PTHR34477:SF5">
    <property type="entry name" value="BSL5627 PROTEIN"/>
    <property type="match status" value="1"/>
</dbReference>
<dbReference type="RefSeq" id="WP_216692422.1">
    <property type="nucleotide sequence ID" value="NZ_CP076680.1"/>
</dbReference>
<sequence length="94" mass="11238">MAFVYIPASKCNGTLYIGVASNLIKRVYEHKQGYSDGFTKKYDVKKLVYYEQFNNITDAIYREKRLKTWQRKWKLDLINKFNPRWSDLYASILA</sequence>
<dbReference type="EMBL" id="CP076680">
    <property type="protein sequence ID" value="QWU99751.1"/>
    <property type="molecule type" value="Genomic_DNA"/>
</dbReference>
<gene>
    <name evidence="3" type="ORF">KQR59_02420</name>
</gene>
<evidence type="ECO:0000256" key="1">
    <source>
        <dbReference type="ARBA" id="ARBA00007435"/>
    </source>
</evidence>
<dbReference type="InterPro" id="IPR000305">
    <property type="entry name" value="GIY-YIG_endonuc"/>
</dbReference>
<dbReference type="AlphaFoldDB" id="A0AAJ4NQ90"/>
<comment type="similarity">
    <text evidence="1">Belongs to the UPF0213 family.</text>
</comment>
<dbReference type="KEGG" id="fsr:KQR59_02420"/>
<reference evidence="3 4" key="1">
    <citation type="submission" date="2021-06" db="EMBL/GenBank/DDBJ databases">
        <title>Ulceroglandular infection and bacteremia caused by Francisella salimarina in an immunocompromised patient, France.</title>
        <authorList>
            <person name="Hennebique A."/>
            <person name="Caspar Y."/>
            <person name="Maurin M."/>
            <person name="Boisset S."/>
            <person name="Pelloux I."/>
            <person name="Gallego-Hernanz M.P."/>
            <person name="Burucoa C."/>
            <person name="Cazenave-Roblot F."/>
            <person name="Plouzeau C."/>
            <person name="Rammaert B."/>
        </authorList>
    </citation>
    <scope>NUCLEOTIDE SEQUENCE [LARGE SCALE GENOMIC DNA]</scope>
    <source>
        <strain evidence="3 4">CHUGA-F75</strain>
    </source>
</reference>